<protein>
    <recommendedName>
        <fullName evidence="4">Secreted protein</fullName>
    </recommendedName>
</protein>
<dbReference type="Proteomes" id="UP000001595">
    <property type="component" value="Chromosome 17"/>
</dbReference>
<feature type="signal peptide" evidence="1">
    <location>
        <begin position="1"/>
        <end position="22"/>
    </location>
</feature>
<evidence type="ECO:0000256" key="1">
    <source>
        <dbReference type="SAM" id="SignalP"/>
    </source>
</evidence>
<dbReference type="PRINTS" id="PR02045">
    <property type="entry name" value="F138DOMAIN"/>
</dbReference>
<keyword evidence="1" id="KW-0732">Signal</keyword>
<dbReference type="PANTHER" id="PTHR12138">
    <property type="entry name" value="PRIMATE-EXPANDED PROTEIN FAMILY"/>
    <property type="match status" value="1"/>
</dbReference>
<dbReference type="AlphaFoldDB" id="A0A8I5UYF1"/>
<reference evidence="2" key="3">
    <citation type="submission" date="2025-09" db="UniProtKB">
        <authorList>
            <consortium name="Ensembl"/>
        </authorList>
    </citation>
    <scope>IDENTIFICATION</scope>
</reference>
<organism evidence="2 3">
    <name type="scientific">Pongo abelii</name>
    <name type="common">Sumatran orangutan</name>
    <name type="synonym">Pongo pygmaeus abelii</name>
    <dbReference type="NCBI Taxonomy" id="9601"/>
    <lineage>
        <taxon>Eukaryota</taxon>
        <taxon>Metazoa</taxon>
        <taxon>Chordata</taxon>
        <taxon>Craniata</taxon>
        <taxon>Vertebrata</taxon>
        <taxon>Euteleostomi</taxon>
        <taxon>Mammalia</taxon>
        <taxon>Eutheria</taxon>
        <taxon>Euarchontoglires</taxon>
        <taxon>Primates</taxon>
        <taxon>Haplorrhini</taxon>
        <taxon>Catarrhini</taxon>
        <taxon>Hominidae</taxon>
        <taxon>Pongo</taxon>
    </lineage>
</organism>
<keyword evidence="3" id="KW-1185">Reference proteome</keyword>
<evidence type="ECO:0000313" key="2">
    <source>
        <dbReference type="Ensembl" id="ENSPPYP00000044534.1"/>
    </source>
</evidence>
<dbReference type="GeneTree" id="ENSGT01120000271815"/>
<sequence>MLLPQWFVVFFFFFFFLGRSLTLPPRLECSGVISAHCNLCLPGSSNSPASASQAAGITGTCHHPRLIFVCLVQMGFHYVGQAGLELLASGDPPTLASQSAGITGVSHRARPPQWFLAFTQTCQRPVKVMDPPLQKDTAERHLHTICWHGISRVCTALLKLTHGPRRDLKTPGWILCQLRNKV</sequence>
<accession>A0A8I5UYF1</accession>
<evidence type="ECO:0000313" key="3">
    <source>
        <dbReference type="Proteomes" id="UP000001595"/>
    </source>
</evidence>
<reference evidence="2" key="2">
    <citation type="submission" date="2025-08" db="UniProtKB">
        <authorList>
            <consortium name="Ensembl"/>
        </authorList>
    </citation>
    <scope>IDENTIFICATION</scope>
</reference>
<feature type="chain" id="PRO_5035300992" description="Secreted protein" evidence="1">
    <location>
        <begin position="23"/>
        <end position="182"/>
    </location>
</feature>
<proteinExistence type="predicted"/>
<dbReference type="Ensembl" id="ENSPPYT00000060132.1">
    <property type="protein sequence ID" value="ENSPPYP00000044534.1"/>
    <property type="gene ID" value="ENSPPYG00000032436.1"/>
</dbReference>
<evidence type="ECO:0008006" key="4">
    <source>
        <dbReference type="Google" id="ProtNLM"/>
    </source>
</evidence>
<name>A0A8I5UYF1_PONAB</name>
<reference evidence="2 3" key="1">
    <citation type="submission" date="2008-02" db="EMBL/GenBank/DDBJ databases">
        <title>A 6x draft sequence assembly of the Pongo pygmaeus abelii genome.</title>
        <authorList>
            <person name="Wilson R.K."/>
            <person name="Mardis E."/>
        </authorList>
    </citation>
    <scope>NUCLEOTIDE SEQUENCE [LARGE SCALE GENOMIC DNA]</scope>
</reference>
<dbReference type="PANTHER" id="PTHR12138:SF162">
    <property type="entry name" value="CHROMOSOME UNDETERMINED SCAFFOLD_275, WHOLE GENOME SHOTGUN SEQUENCE"/>
    <property type="match status" value="1"/>
</dbReference>